<dbReference type="EMBL" id="KV922119">
    <property type="protein sequence ID" value="ORE01571.1"/>
    <property type="molecule type" value="Genomic_DNA"/>
</dbReference>
<accession>A0A1X0QP97</accession>
<dbReference type="Proteomes" id="UP000242414">
    <property type="component" value="Unassembled WGS sequence"/>
</dbReference>
<proteinExistence type="predicted"/>
<sequence>MKHTEQKIYFDGVNITRDPILRQNLKRTASESSENPPLKRLRLVPKSPELLYNSFLRSIHDYIKATGSEQVGTKVAQYQNLTKKRLGTSCSYTVLRDYLDKNSIKKNDVVFKEYVQGNFHSIARDLRDEVTEGEHDDTEPEVHSADIEYRACSVAVNRIIRNDLPLEIKQAVLEKLESTLTQVSDYIINITFIMNMVLLELRNRDMITQGFFNIANILPDGFLPSQNCTIEHTIGPLSVADSSTKDFSMLMELQYISLMHSCCFGSTGAQQTNLNKHPAQVAIFKALESSGIEKVQFKKHR</sequence>
<dbReference type="AlphaFoldDB" id="A0A1X0QP97"/>
<reference evidence="1" key="1">
    <citation type="journal article" date="2016" name="Proc. Natl. Acad. Sci. U.S.A.">
        <title>Lipid metabolic changes in an early divergent fungus govern the establishment of a mutualistic symbiosis with endobacteria.</title>
        <authorList>
            <person name="Lastovetsky O.A."/>
            <person name="Gaspar M.L."/>
            <person name="Mondo S.J."/>
            <person name="LaButti K.M."/>
            <person name="Sandor L."/>
            <person name="Grigoriev I.V."/>
            <person name="Henry S.A."/>
            <person name="Pawlowska T.E."/>
        </authorList>
    </citation>
    <scope>NUCLEOTIDE SEQUENCE [LARGE SCALE GENOMIC DNA]</scope>
    <source>
        <strain evidence="1">ATCC 52814</strain>
    </source>
</reference>
<dbReference type="OrthoDB" id="10333332at2759"/>
<dbReference type="VEuPathDB" id="FungiDB:BCV72DRAFT_339325"/>
<organism evidence="1">
    <name type="scientific">Rhizopus microsporus var. microsporus</name>
    <dbReference type="NCBI Taxonomy" id="86635"/>
    <lineage>
        <taxon>Eukaryota</taxon>
        <taxon>Fungi</taxon>
        <taxon>Fungi incertae sedis</taxon>
        <taxon>Mucoromycota</taxon>
        <taxon>Mucoromycotina</taxon>
        <taxon>Mucoromycetes</taxon>
        <taxon>Mucorales</taxon>
        <taxon>Mucorineae</taxon>
        <taxon>Rhizopodaceae</taxon>
        <taxon>Rhizopus</taxon>
    </lineage>
</organism>
<protein>
    <submittedName>
        <fullName evidence="1">Uncharacterized protein</fullName>
    </submittedName>
</protein>
<name>A0A1X0QP97_RHIZD</name>
<gene>
    <name evidence="1" type="ORF">BCV72DRAFT_339325</name>
</gene>
<evidence type="ECO:0000313" key="1">
    <source>
        <dbReference type="EMBL" id="ORE01571.1"/>
    </source>
</evidence>